<dbReference type="RefSeq" id="WP_146275059.1">
    <property type="nucleotide sequence ID" value="NZ_CP042260.1"/>
</dbReference>
<dbReference type="AlphaFoldDB" id="A0A5B8HYY2"/>
<sequence>MEGSASAIDLGLSLRTLTDANRRESLKIIYLAEQPMLSTAEPGELSQQTTSHQLEALGKTGLFINTPEGPQQVFAVNSDRFAAVRSYLDGVWTVFGRSSSLTSSR</sequence>
<gene>
    <name evidence="1" type="ORF">FQA45_02025</name>
    <name evidence="2" type="ORF">NUH22_07835</name>
</gene>
<organism evidence="2 4">
    <name type="scientific">Glutamicibacter halophytocola</name>
    <dbReference type="NCBI Taxonomy" id="1933880"/>
    <lineage>
        <taxon>Bacteria</taxon>
        <taxon>Bacillati</taxon>
        <taxon>Actinomycetota</taxon>
        <taxon>Actinomycetes</taxon>
        <taxon>Micrococcales</taxon>
        <taxon>Micrococcaceae</taxon>
        <taxon>Glutamicibacter</taxon>
    </lineage>
</organism>
<proteinExistence type="predicted"/>
<dbReference type="Proteomes" id="UP000320717">
    <property type="component" value="Chromosome"/>
</dbReference>
<evidence type="ECO:0000313" key="2">
    <source>
        <dbReference type="EMBL" id="UUX60503.1"/>
    </source>
</evidence>
<evidence type="ECO:0000313" key="4">
    <source>
        <dbReference type="Proteomes" id="UP001060018"/>
    </source>
</evidence>
<protein>
    <submittedName>
        <fullName evidence="2">ArsR family transcriptional regulator</fullName>
    </submittedName>
</protein>
<dbReference type="EMBL" id="CP102487">
    <property type="protein sequence ID" value="UUX60503.1"/>
    <property type="molecule type" value="Genomic_DNA"/>
</dbReference>
<evidence type="ECO:0000313" key="3">
    <source>
        <dbReference type="Proteomes" id="UP000320717"/>
    </source>
</evidence>
<dbReference type="OrthoDB" id="3628603at2"/>
<dbReference type="SUPFAM" id="SSF46785">
    <property type="entry name" value="Winged helix' DNA-binding domain"/>
    <property type="match status" value="1"/>
</dbReference>
<dbReference type="InterPro" id="IPR036390">
    <property type="entry name" value="WH_DNA-bd_sf"/>
</dbReference>
<reference evidence="2" key="2">
    <citation type="journal article" date="2022" name="Pest Manag. Sci.">
        <title>Glutamicibacter halophytocola-mediated host fitness of potato tuber moth on Solanaceae crops.</title>
        <authorList>
            <person name="Wang W."/>
            <person name="Xiao G."/>
            <person name="Du G."/>
            <person name="Chang L."/>
            <person name="Yang Y."/>
            <person name="Ye J."/>
            <person name="Chen B."/>
        </authorList>
    </citation>
    <scope>NUCLEOTIDE SEQUENCE</scope>
    <source>
        <strain evidence="2">S2</strain>
    </source>
</reference>
<dbReference type="Gene3D" id="1.10.10.10">
    <property type="entry name" value="Winged helix-like DNA-binding domain superfamily/Winged helix DNA-binding domain"/>
    <property type="match status" value="1"/>
</dbReference>
<keyword evidence="3" id="KW-1185">Reference proteome</keyword>
<dbReference type="InterPro" id="IPR036388">
    <property type="entry name" value="WH-like_DNA-bd_sf"/>
</dbReference>
<evidence type="ECO:0000313" key="1">
    <source>
        <dbReference type="EMBL" id="QDY65179.1"/>
    </source>
</evidence>
<name>A0A5B8HYY2_9MICC</name>
<accession>A0A5B8HYY2</accession>
<dbReference type="EMBL" id="CP042260">
    <property type="protein sequence ID" value="QDY65179.1"/>
    <property type="molecule type" value="Genomic_DNA"/>
</dbReference>
<reference evidence="1 3" key="1">
    <citation type="submission" date="2019-07" db="EMBL/GenBank/DDBJ databases">
        <title>Complete Genome Sequence of drought tolerant Plant Growth-Promoting Rhizobacterium Glutamicibacter halophytocola DR408.</title>
        <authorList>
            <person name="Nishu S.D."/>
            <person name="Lee T.K."/>
        </authorList>
    </citation>
    <scope>NUCLEOTIDE SEQUENCE [LARGE SCALE GENOMIC DNA]</scope>
    <source>
        <strain evidence="1 3">DR408</strain>
    </source>
</reference>
<dbReference type="Proteomes" id="UP001060018">
    <property type="component" value="Chromosome"/>
</dbReference>